<comment type="caution">
    <text evidence="2">The sequence shown here is derived from an EMBL/GenBank/DDBJ whole genome shotgun (WGS) entry which is preliminary data.</text>
</comment>
<protein>
    <submittedName>
        <fullName evidence="2">Involved in glycosylation of proteins and lipid IVA (ArnT)</fullName>
    </submittedName>
</protein>
<feature type="transmembrane region" description="Helical" evidence="1">
    <location>
        <begin position="108"/>
        <end position="128"/>
    </location>
</feature>
<keyword evidence="1" id="KW-1133">Transmembrane helix</keyword>
<keyword evidence="3" id="KW-1185">Reference proteome</keyword>
<dbReference type="RefSeq" id="WP_053068886.1">
    <property type="nucleotide sequence ID" value="NZ_CAUZLS010000001.1"/>
</dbReference>
<dbReference type="Proteomes" id="UP001314200">
    <property type="component" value="Unassembled WGS sequence"/>
</dbReference>
<reference evidence="2 3" key="1">
    <citation type="submission" date="2023-10" db="EMBL/GenBank/DDBJ databases">
        <authorList>
            <person name="Botero Cardona J."/>
        </authorList>
    </citation>
    <scope>NUCLEOTIDE SEQUENCE [LARGE SCALE GENOMIC DNA]</scope>
    <source>
        <strain evidence="2 3">R-82641</strain>
    </source>
</reference>
<name>A0ABN9YND7_9LACO</name>
<keyword evidence="1" id="KW-0812">Transmembrane</keyword>
<feature type="transmembrane region" description="Helical" evidence="1">
    <location>
        <begin position="12"/>
        <end position="34"/>
    </location>
</feature>
<organism evidence="2 3">
    <name type="scientific">Fructobacillus cardui</name>
    <dbReference type="NCBI Taxonomy" id="2893170"/>
    <lineage>
        <taxon>Bacteria</taxon>
        <taxon>Bacillati</taxon>
        <taxon>Bacillota</taxon>
        <taxon>Bacilli</taxon>
        <taxon>Lactobacillales</taxon>
        <taxon>Lactobacillaceae</taxon>
        <taxon>Fructobacillus</taxon>
    </lineage>
</organism>
<evidence type="ECO:0000313" key="2">
    <source>
        <dbReference type="EMBL" id="CAK1233773.1"/>
    </source>
</evidence>
<feature type="transmembrane region" description="Helical" evidence="1">
    <location>
        <begin position="46"/>
        <end position="65"/>
    </location>
</feature>
<evidence type="ECO:0000256" key="1">
    <source>
        <dbReference type="SAM" id="Phobius"/>
    </source>
</evidence>
<proteinExistence type="predicted"/>
<dbReference type="EMBL" id="CAUZLY010000003">
    <property type="protein sequence ID" value="CAK1233773.1"/>
    <property type="molecule type" value="Genomic_DNA"/>
</dbReference>
<feature type="transmembrane region" description="Helical" evidence="1">
    <location>
        <begin position="71"/>
        <end position="88"/>
    </location>
</feature>
<keyword evidence="1" id="KW-0472">Membrane</keyword>
<gene>
    <name evidence="2" type="ORF">R82641_BJNNKPBH_00429</name>
</gene>
<evidence type="ECO:0000313" key="3">
    <source>
        <dbReference type="Proteomes" id="UP001314200"/>
    </source>
</evidence>
<sequence>MVSRPHCLYQKAIKIGYVVASIILFFTVSLPLLCWRPRFHRQKDQLALLAVLTALGYLAFHVIFWEAESRYGQIILPALFLLLAALPAPVTRRQKVTDVKRQKRWPRVTFLISATITIYAIFLQSYSLSTIAVAAQRSQLSVQYHAQATTTSPGTTLEQQVNLPKPANTFSV</sequence>
<accession>A0ABN9YND7</accession>